<feature type="compositionally biased region" description="Basic and acidic residues" evidence="4">
    <location>
        <begin position="220"/>
        <end position="230"/>
    </location>
</feature>
<evidence type="ECO:0000256" key="2">
    <source>
        <dbReference type="ARBA" id="ARBA00022741"/>
    </source>
</evidence>
<dbReference type="GO" id="GO:0016887">
    <property type="term" value="F:ATP hydrolysis activity"/>
    <property type="evidence" value="ECO:0007669"/>
    <property type="project" value="InterPro"/>
</dbReference>
<evidence type="ECO:0000313" key="7">
    <source>
        <dbReference type="Proteomes" id="UP000008495"/>
    </source>
</evidence>
<organism evidence="6 7">
    <name type="scientific">Austwickia chelonae NBRC 105200</name>
    <dbReference type="NCBI Taxonomy" id="1184607"/>
    <lineage>
        <taxon>Bacteria</taxon>
        <taxon>Bacillati</taxon>
        <taxon>Actinomycetota</taxon>
        <taxon>Actinomycetes</taxon>
        <taxon>Micrococcales</taxon>
        <taxon>Dermatophilaceae</taxon>
        <taxon>Austwickia</taxon>
    </lineage>
</organism>
<dbReference type="InterPro" id="IPR050773">
    <property type="entry name" value="CbxX/CfxQ_RuBisCO_ESX"/>
</dbReference>
<evidence type="ECO:0000256" key="3">
    <source>
        <dbReference type="ARBA" id="ARBA00022840"/>
    </source>
</evidence>
<dbReference type="EMBL" id="BAGZ01000016">
    <property type="protein sequence ID" value="GAB78626.1"/>
    <property type="molecule type" value="Genomic_DNA"/>
</dbReference>
<reference evidence="6 7" key="1">
    <citation type="submission" date="2012-08" db="EMBL/GenBank/DDBJ databases">
        <title>Whole genome shotgun sequence of Austwickia chelonae NBRC 105200.</title>
        <authorList>
            <person name="Yoshida I."/>
            <person name="Hosoyama A."/>
            <person name="Tsuchikane K."/>
            <person name="Katsumata H."/>
            <person name="Ando Y."/>
            <person name="Ohji S."/>
            <person name="Hamada M."/>
            <person name="Tamura T."/>
            <person name="Yamazoe A."/>
            <person name="Yamazaki S."/>
            <person name="Fujita N."/>
        </authorList>
    </citation>
    <scope>NUCLEOTIDE SEQUENCE [LARGE SCALE GENOMIC DNA]</scope>
    <source>
        <strain evidence="6 7">NBRC 105200</strain>
    </source>
</reference>
<dbReference type="Proteomes" id="UP000008495">
    <property type="component" value="Unassembled WGS sequence"/>
</dbReference>
<dbReference type="SMART" id="SM00382">
    <property type="entry name" value="AAA"/>
    <property type="match status" value="1"/>
</dbReference>
<dbReference type="SUPFAM" id="SSF52540">
    <property type="entry name" value="P-loop containing nucleoside triphosphate hydrolases"/>
    <property type="match status" value="1"/>
</dbReference>
<evidence type="ECO:0000256" key="1">
    <source>
        <dbReference type="ARBA" id="ARBA00010378"/>
    </source>
</evidence>
<dbReference type="GO" id="GO:0005524">
    <property type="term" value="F:ATP binding"/>
    <property type="evidence" value="ECO:0007669"/>
    <property type="project" value="UniProtKB-KW"/>
</dbReference>
<sequence length="517" mass="54225">MTDPAHPTSDGTLADAIDRLVKVGGDAGITEDQVRAEALAVSAAVVETGGPSRAPHSWAAQVGMPVGVFFEQAPRGRRFLSGATPTVSRLAGQDPAAAAVYLRALTRVAEAASAVEGAPVVAAERVERLRAAQGSATADVLSEGFAGGFPPVFPGGGSALHDRVLADARRVQEQLAAMGRVPGVSLPVPSVPAVPSTPAGEDVVGSSVVSPSPEAAGGDRPVEAQEEHPERSLDELLGELDALIGLAAVKREVHRQVALLAVEAKRERAGLRSAPLTRHLVFVGNPGTGKTTVARLVGGIYRAMGLLSTGQLVEVDRSELVAGYLGQTAQKTTAVVESALGGVLFIDEAYTLKGDQYAQEAVDTLVKEMEDHRDDLVVIVAGYPDPMAEFIASNPGLSSRFRTTITFADYDDDEIVGILGDLAGRNDYDLTDQAVSRFREILAAEPRGSGFGNGRFARNTLEAAIGRHAWRLRDIAEPTLAELRTLERSDLEDRPDDDLPPLVGGANRVRSGQGELG</sequence>
<evidence type="ECO:0000313" key="6">
    <source>
        <dbReference type="EMBL" id="GAB78626.1"/>
    </source>
</evidence>
<gene>
    <name evidence="6" type="ORF">AUCHE_16_00430</name>
</gene>
<evidence type="ECO:0000256" key="4">
    <source>
        <dbReference type="SAM" id="MobiDB-lite"/>
    </source>
</evidence>
<dbReference type="CDD" id="cd00009">
    <property type="entry name" value="AAA"/>
    <property type="match status" value="1"/>
</dbReference>
<comment type="caution">
    <text evidence="6">The sequence shown here is derived from an EMBL/GenBank/DDBJ whole genome shotgun (WGS) entry which is preliminary data.</text>
</comment>
<dbReference type="InterPro" id="IPR000641">
    <property type="entry name" value="CbxX/CfxQ"/>
</dbReference>
<feature type="compositionally biased region" description="Low complexity" evidence="4">
    <location>
        <begin position="193"/>
        <end position="213"/>
    </location>
</feature>
<dbReference type="InterPro" id="IPR003959">
    <property type="entry name" value="ATPase_AAA_core"/>
</dbReference>
<dbReference type="PANTHER" id="PTHR43392">
    <property type="entry name" value="AAA-TYPE ATPASE FAMILY PROTEIN / ANKYRIN REPEAT FAMILY PROTEIN"/>
    <property type="match status" value="1"/>
</dbReference>
<keyword evidence="3" id="KW-0067">ATP-binding</keyword>
<keyword evidence="2" id="KW-0547">Nucleotide-binding</keyword>
<dbReference type="Gene3D" id="3.40.50.300">
    <property type="entry name" value="P-loop containing nucleotide triphosphate hydrolases"/>
    <property type="match status" value="1"/>
</dbReference>
<dbReference type="Pfam" id="PF00004">
    <property type="entry name" value="AAA"/>
    <property type="match status" value="1"/>
</dbReference>
<dbReference type="AlphaFoldDB" id="K6UN25"/>
<feature type="region of interest" description="Disordered" evidence="4">
    <location>
        <begin position="488"/>
        <end position="517"/>
    </location>
</feature>
<dbReference type="STRING" id="100225.SAMN05421595_2278"/>
<feature type="region of interest" description="Disordered" evidence="4">
    <location>
        <begin position="193"/>
        <end position="230"/>
    </location>
</feature>
<feature type="domain" description="AAA+ ATPase" evidence="5">
    <location>
        <begin position="276"/>
        <end position="411"/>
    </location>
</feature>
<accession>K6UN25</accession>
<dbReference type="Gene3D" id="1.10.8.60">
    <property type="match status" value="1"/>
</dbReference>
<dbReference type="RefSeq" id="WP_006503382.1">
    <property type="nucleotide sequence ID" value="NZ_BAGZ01000016.1"/>
</dbReference>
<keyword evidence="7" id="KW-1185">Reference proteome</keyword>
<proteinExistence type="inferred from homology"/>
<evidence type="ECO:0000259" key="5">
    <source>
        <dbReference type="SMART" id="SM00382"/>
    </source>
</evidence>
<comment type="similarity">
    <text evidence="1">Belongs to the CbxX/CfxQ family.</text>
</comment>
<dbReference type="InterPro" id="IPR003593">
    <property type="entry name" value="AAA+_ATPase"/>
</dbReference>
<dbReference type="PANTHER" id="PTHR43392:SF2">
    <property type="entry name" value="AAA-TYPE ATPASE FAMILY PROTEIN _ ANKYRIN REPEAT FAMILY PROTEIN"/>
    <property type="match status" value="1"/>
</dbReference>
<dbReference type="eggNOG" id="COG0464">
    <property type="taxonomic scope" value="Bacteria"/>
</dbReference>
<dbReference type="FunFam" id="3.40.50.300:FF:000216">
    <property type="entry name" value="Type VII secretion ATPase EccA"/>
    <property type="match status" value="1"/>
</dbReference>
<protein>
    <submittedName>
        <fullName evidence="6">Putative ATPase</fullName>
    </submittedName>
</protein>
<dbReference type="InterPro" id="IPR041627">
    <property type="entry name" value="AAA_lid_6"/>
</dbReference>
<dbReference type="InterPro" id="IPR027417">
    <property type="entry name" value="P-loop_NTPase"/>
</dbReference>
<dbReference type="Pfam" id="PF17866">
    <property type="entry name" value="AAA_lid_6"/>
    <property type="match status" value="1"/>
</dbReference>
<dbReference type="PRINTS" id="PR00819">
    <property type="entry name" value="CBXCFQXSUPER"/>
</dbReference>
<name>K6UN25_9MICO</name>